<name>A0A1I1E599_9RHOB</name>
<dbReference type="Gene3D" id="4.10.410.40">
    <property type="match status" value="1"/>
</dbReference>
<evidence type="ECO:0008006" key="3">
    <source>
        <dbReference type="Google" id="ProtNLM"/>
    </source>
</evidence>
<organism evidence="1 2">
    <name type="scientific">Tropicimonas isoalkanivorans</name>
    <dbReference type="NCBI Taxonomy" id="441112"/>
    <lineage>
        <taxon>Bacteria</taxon>
        <taxon>Pseudomonadati</taxon>
        <taxon>Pseudomonadota</taxon>
        <taxon>Alphaproteobacteria</taxon>
        <taxon>Rhodobacterales</taxon>
        <taxon>Roseobacteraceae</taxon>
        <taxon>Tropicimonas</taxon>
    </lineage>
</organism>
<dbReference type="OrthoDB" id="7774970at2"/>
<proteinExistence type="predicted"/>
<gene>
    <name evidence="1" type="ORF">SAMN04488094_101648</name>
</gene>
<dbReference type="EMBL" id="FOLG01000001">
    <property type="protein sequence ID" value="SFB82341.1"/>
    <property type="molecule type" value="Genomic_DNA"/>
</dbReference>
<evidence type="ECO:0000313" key="2">
    <source>
        <dbReference type="Proteomes" id="UP000198728"/>
    </source>
</evidence>
<accession>A0A1I1E599</accession>
<dbReference type="STRING" id="441112.SAMN04488094_101648"/>
<dbReference type="RefSeq" id="WP_093359199.1">
    <property type="nucleotide sequence ID" value="NZ_FOLG01000001.1"/>
</dbReference>
<keyword evidence="2" id="KW-1185">Reference proteome</keyword>
<sequence>MIYSTAGSRIFIADLPDGPIPAAGWVEIGETETLGTLGVEWQMDEATVACDPDGPQEVEFAKSALRRQAMQIVLGNDLTDAGQVVLWKAAYSSSDFPFRLVLPDGVTERAWMGFVMRIGEVFGEADVVMRLEVDIQPNGAIQRSEDT</sequence>
<protein>
    <recommendedName>
        <fullName evidence="3">Phage tail tube protein</fullName>
    </recommendedName>
</protein>
<dbReference type="Proteomes" id="UP000198728">
    <property type="component" value="Unassembled WGS sequence"/>
</dbReference>
<dbReference type="AlphaFoldDB" id="A0A1I1E599"/>
<evidence type="ECO:0000313" key="1">
    <source>
        <dbReference type="EMBL" id="SFB82341.1"/>
    </source>
</evidence>
<reference evidence="1 2" key="1">
    <citation type="submission" date="2016-10" db="EMBL/GenBank/DDBJ databases">
        <authorList>
            <person name="de Groot N.N."/>
        </authorList>
    </citation>
    <scope>NUCLEOTIDE SEQUENCE [LARGE SCALE GENOMIC DNA]</scope>
    <source>
        <strain evidence="1 2">DSM 19548</strain>
    </source>
</reference>